<keyword evidence="3 6" id="KW-0418">Kinase</keyword>
<gene>
    <name evidence="6" type="ordered locus">Deima_1872</name>
</gene>
<reference evidence="6 7" key="1">
    <citation type="journal article" date="2011" name="Stand. Genomic Sci.">
        <title>Complete genome sequence of Deinococcus maricopensis type strain (LB-34).</title>
        <authorList>
            <person name="Pukall R."/>
            <person name="Zeytun A."/>
            <person name="Lucas S."/>
            <person name="Lapidus A."/>
            <person name="Hammon N."/>
            <person name="Deshpande S."/>
            <person name="Nolan M."/>
            <person name="Cheng J.F."/>
            <person name="Pitluck S."/>
            <person name="Liolios K."/>
            <person name="Pagani I."/>
            <person name="Mikhailova N."/>
            <person name="Ivanova N."/>
            <person name="Mavromatis K."/>
            <person name="Pati A."/>
            <person name="Tapia R."/>
            <person name="Han C."/>
            <person name="Goodwin L."/>
            <person name="Chen A."/>
            <person name="Palaniappan K."/>
            <person name="Land M."/>
            <person name="Hauser L."/>
            <person name="Chang Y.J."/>
            <person name="Jeffries C.D."/>
            <person name="Brambilla E.M."/>
            <person name="Rohde M."/>
            <person name="Goker M."/>
            <person name="Detter J.C."/>
            <person name="Woyke T."/>
            <person name="Bristow J."/>
            <person name="Eisen J.A."/>
            <person name="Markowitz V."/>
            <person name="Hugenholtz P."/>
            <person name="Kyrpides N.C."/>
            <person name="Klenk H.P."/>
        </authorList>
    </citation>
    <scope>NUCLEOTIDE SEQUENCE [LARGE SCALE GENOMIC DNA]</scope>
    <source>
        <strain evidence="7">DSM 21211 / LMG 22137 / NRRL B-23946 / LB-34</strain>
    </source>
</reference>
<keyword evidence="2" id="KW-0547">Nucleotide-binding</keyword>
<dbReference type="PROSITE" id="PS50146">
    <property type="entry name" value="DAGK"/>
    <property type="match status" value="1"/>
</dbReference>
<evidence type="ECO:0000256" key="2">
    <source>
        <dbReference type="ARBA" id="ARBA00022741"/>
    </source>
</evidence>
<dbReference type="Pfam" id="PF19279">
    <property type="entry name" value="YegS_C"/>
    <property type="match status" value="1"/>
</dbReference>
<dbReference type="GO" id="GO:0005524">
    <property type="term" value="F:ATP binding"/>
    <property type="evidence" value="ECO:0007669"/>
    <property type="project" value="UniProtKB-KW"/>
</dbReference>
<evidence type="ECO:0000256" key="3">
    <source>
        <dbReference type="ARBA" id="ARBA00022777"/>
    </source>
</evidence>
<dbReference type="PANTHER" id="PTHR12358:SF54">
    <property type="entry name" value="SPHINGOSINE KINASE RELATED PROTEIN"/>
    <property type="match status" value="1"/>
</dbReference>
<dbReference type="EMBL" id="CP002454">
    <property type="protein sequence ID" value="ADV67518.1"/>
    <property type="molecule type" value="Genomic_DNA"/>
</dbReference>
<dbReference type="InterPro" id="IPR001206">
    <property type="entry name" value="Diacylglycerol_kinase_cat_dom"/>
</dbReference>
<dbReference type="AlphaFoldDB" id="E8U8X9"/>
<dbReference type="Pfam" id="PF00781">
    <property type="entry name" value="DAGK_cat"/>
    <property type="match status" value="1"/>
</dbReference>
<evidence type="ECO:0000259" key="5">
    <source>
        <dbReference type="PROSITE" id="PS50146"/>
    </source>
</evidence>
<sequence>MLPVLLNPAARRATRVHAYLHAFLRAGLHPTLTTATRDDQLDDLAAHAAGRGARVIAAAGGDGTLGLVATALTGTGIALAVLPLGTGNTFARNLHVPRHPRALARAIVQGRTRDIDVGIVQGRAFLNSVTLGVSSGVARALRGGIKRRLGLLAYPLVGLPALVRERPRTYDLTLDGRPLRLHTAQLILANADDVARRLRIPGADYEDGQLVLVSVRGRTPLGLLLHGLRWWFGDTRALRVQRFRTLHLRAHDGAPLTANIDGDLLSAPALHVEVRARALRVVAADPHPQGPFIPFTTIRARNPRR</sequence>
<dbReference type="Proteomes" id="UP000008635">
    <property type="component" value="Chromosome"/>
</dbReference>
<dbReference type="SUPFAM" id="SSF111331">
    <property type="entry name" value="NAD kinase/diacylglycerol kinase-like"/>
    <property type="match status" value="1"/>
</dbReference>
<dbReference type="InterPro" id="IPR050187">
    <property type="entry name" value="Lipid_Phosphate_FormReg"/>
</dbReference>
<dbReference type="RefSeq" id="WP_013557023.1">
    <property type="nucleotide sequence ID" value="NC_014958.1"/>
</dbReference>
<evidence type="ECO:0000256" key="4">
    <source>
        <dbReference type="ARBA" id="ARBA00022840"/>
    </source>
</evidence>
<dbReference type="InterPro" id="IPR016064">
    <property type="entry name" value="NAD/diacylglycerol_kinase_sf"/>
</dbReference>
<evidence type="ECO:0000313" key="7">
    <source>
        <dbReference type="Proteomes" id="UP000008635"/>
    </source>
</evidence>
<feature type="domain" description="DAGKc" evidence="5">
    <location>
        <begin position="1"/>
        <end position="124"/>
    </location>
</feature>
<dbReference type="InterPro" id="IPR045540">
    <property type="entry name" value="YegS/DAGK_C"/>
</dbReference>
<name>E8U8X9_DEIML</name>
<accession>E8U8X9</accession>
<dbReference type="SMART" id="SM00046">
    <property type="entry name" value="DAGKc"/>
    <property type="match status" value="1"/>
</dbReference>
<dbReference type="STRING" id="709986.Deima_1872"/>
<proteinExistence type="predicted"/>
<keyword evidence="1" id="KW-0808">Transferase</keyword>
<dbReference type="HOGENOM" id="CLU_045532_5_1_0"/>
<evidence type="ECO:0000256" key="1">
    <source>
        <dbReference type="ARBA" id="ARBA00022679"/>
    </source>
</evidence>
<dbReference type="OrthoDB" id="142078at2"/>
<dbReference type="InterPro" id="IPR017438">
    <property type="entry name" value="ATP-NAD_kinase_N"/>
</dbReference>
<dbReference type="KEGG" id="dmr:Deima_1872"/>
<dbReference type="PANTHER" id="PTHR12358">
    <property type="entry name" value="SPHINGOSINE KINASE"/>
    <property type="match status" value="1"/>
</dbReference>
<keyword evidence="4" id="KW-0067">ATP-binding</keyword>
<dbReference type="Gene3D" id="2.60.200.40">
    <property type="match status" value="1"/>
</dbReference>
<dbReference type="eggNOG" id="COG1597">
    <property type="taxonomic scope" value="Bacteria"/>
</dbReference>
<keyword evidence="7" id="KW-1185">Reference proteome</keyword>
<evidence type="ECO:0000313" key="6">
    <source>
        <dbReference type="EMBL" id="ADV67518.1"/>
    </source>
</evidence>
<reference evidence="7" key="2">
    <citation type="submission" date="2011-01" db="EMBL/GenBank/DDBJ databases">
        <title>The complete genome of Deinococcus maricopensis DSM 21211.</title>
        <authorList>
            <consortium name="US DOE Joint Genome Institute (JGI-PGF)"/>
            <person name="Lucas S."/>
            <person name="Copeland A."/>
            <person name="Lapidus A."/>
            <person name="Goodwin L."/>
            <person name="Pitluck S."/>
            <person name="Kyrpides N."/>
            <person name="Mavromatis K."/>
            <person name="Pagani I."/>
            <person name="Ivanova N."/>
            <person name="Ovchinnikova G."/>
            <person name="Zeytun A."/>
            <person name="Detter J.C."/>
            <person name="Han C."/>
            <person name="Land M."/>
            <person name="Hauser L."/>
            <person name="Markowitz V."/>
            <person name="Cheng J.-F."/>
            <person name="Hugenholtz P."/>
            <person name="Woyke T."/>
            <person name="Wu D."/>
            <person name="Pukall R."/>
            <person name="Gehrich-Schroeter G."/>
            <person name="Brambilla E."/>
            <person name="Klenk H.-P."/>
            <person name="Eisen J.A."/>
        </authorList>
    </citation>
    <scope>NUCLEOTIDE SEQUENCE [LARGE SCALE GENOMIC DNA]</scope>
    <source>
        <strain evidence="7">DSM 21211 / LMG 22137 / NRRL B-23946 / LB-34</strain>
    </source>
</reference>
<dbReference type="Gene3D" id="3.40.50.10330">
    <property type="entry name" value="Probable inorganic polyphosphate/atp-NAD kinase, domain 1"/>
    <property type="match status" value="1"/>
</dbReference>
<protein>
    <submittedName>
        <fullName evidence="6">Diacylglycerol kinase catalytic region</fullName>
    </submittedName>
</protein>
<dbReference type="GO" id="GO:0016301">
    <property type="term" value="F:kinase activity"/>
    <property type="evidence" value="ECO:0007669"/>
    <property type="project" value="UniProtKB-KW"/>
</dbReference>
<organism evidence="6 7">
    <name type="scientific">Deinococcus maricopensis (strain DSM 21211 / LMG 22137 / NRRL B-23946 / LB-34)</name>
    <dbReference type="NCBI Taxonomy" id="709986"/>
    <lineage>
        <taxon>Bacteria</taxon>
        <taxon>Thermotogati</taxon>
        <taxon>Deinococcota</taxon>
        <taxon>Deinococci</taxon>
        <taxon>Deinococcales</taxon>
        <taxon>Deinococcaceae</taxon>
        <taxon>Deinococcus</taxon>
    </lineage>
</organism>